<evidence type="ECO:0000256" key="5">
    <source>
        <dbReference type="SAM" id="MobiDB-lite"/>
    </source>
</evidence>
<feature type="compositionally biased region" description="Low complexity" evidence="5">
    <location>
        <begin position="350"/>
        <end position="360"/>
    </location>
</feature>
<dbReference type="Gene3D" id="2.10.109.10">
    <property type="entry name" value="Umud Fragment, subunit A"/>
    <property type="match status" value="1"/>
</dbReference>
<dbReference type="EC" id="3.4.21.89" evidence="7"/>
<dbReference type="PANTHER" id="PTHR10806">
    <property type="entry name" value="SIGNAL PEPTIDASE COMPLEX CATALYTIC SUBUNIT SEC11"/>
    <property type="match status" value="1"/>
</dbReference>
<feature type="transmembrane region" description="Helical" evidence="6">
    <location>
        <begin position="221"/>
        <end position="240"/>
    </location>
</feature>
<dbReference type="SUPFAM" id="SSF51306">
    <property type="entry name" value="LexA/Signal peptidase"/>
    <property type="match status" value="1"/>
</dbReference>
<dbReference type="RefSeq" id="WP_379704673.1">
    <property type="nucleotide sequence ID" value="NZ_JBHTAT010000001.1"/>
</dbReference>
<keyword evidence="4 6" id="KW-0472">Membrane</keyword>
<keyword evidence="2 6" id="KW-0812">Transmembrane</keyword>
<keyword evidence="3 6" id="KW-1133">Transmembrane helix</keyword>
<dbReference type="InterPro" id="IPR019533">
    <property type="entry name" value="Peptidase_S26"/>
</dbReference>
<evidence type="ECO:0000256" key="1">
    <source>
        <dbReference type="ARBA" id="ARBA00004370"/>
    </source>
</evidence>
<dbReference type="GO" id="GO:0016020">
    <property type="term" value="C:membrane"/>
    <property type="evidence" value="ECO:0007669"/>
    <property type="project" value="UniProtKB-SubCell"/>
</dbReference>
<comment type="subcellular location">
    <subcellularLocation>
        <location evidence="1">Membrane</location>
    </subcellularLocation>
</comment>
<evidence type="ECO:0000256" key="4">
    <source>
        <dbReference type="ARBA" id="ARBA00023136"/>
    </source>
</evidence>
<name>A0ABD6A0N9_9EURY</name>
<dbReference type="NCBIfam" id="TIGR02228">
    <property type="entry name" value="sigpep_I_arch"/>
    <property type="match status" value="1"/>
</dbReference>
<evidence type="ECO:0000256" key="3">
    <source>
        <dbReference type="ARBA" id="ARBA00022989"/>
    </source>
</evidence>
<accession>A0ABD6A0N9</accession>
<feature type="region of interest" description="Disordered" evidence="5">
    <location>
        <begin position="175"/>
        <end position="213"/>
    </location>
</feature>
<keyword evidence="8" id="KW-1185">Reference proteome</keyword>
<dbReference type="GeneID" id="96954511"/>
<evidence type="ECO:0000313" key="8">
    <source>
        <dbReference type="Proteomes" id="UP001596434"/>
    </source>
</evidence>
<protein>
    <submittedName>
        <fullName evidence="7">Signal peptidase I</fullName>
        <ecNumber evidence="7">3.4.21.89</ecNumber>
    </submittedName>
</protein>
<comment type="caution">
    <text evidence="7">The sequence shown here is derived from an EMBL/GenBank/DDBJ whole genome shotgun (WGS) entry which is preliminary data.</text>
</comment>
<feature type="transmembrane region" description="Helical" evidence="6">
    <location>
        <begin position="246"/>
        <end position="264"/>
    </location>
</feature>
<organism evidence="7 8">
    <name type="scientific">Haloplanus litoreus</name>
    <dbReference type="NCBI Taxonomy" id="767515"/>
    <lineage>
        <taxon>Archaea</taxon>
        <taxon>Methanobacteriati</taxon>
        <taxon>Methanobacteriota</taxon>
        <taxon>Stenosarchaea group</taxon>
        <taxon>Halobacteria</taxon>
        <taxon>Halobacteriales</taxon>
        <taxon>Haloferacaceae</taxon>
        <taxon>Haloplanus</taxon>
    </lineage>
</organism>
<evidence type="ECO:0000256" key="6">
    <source>
        <dbReference type="SAM" id="Phobius"/>
    </source>
</evidence>
<feature type="region of interest" description="Disordered" evidence="5">
    <location>
        <begin position="350"/>
        <end position="404"/>
    </location>
</feature>
<dbReference type="CDD" id="cd06530">
    <property type="entry name" value="S26_SPase_I"/>
    <property type="match status" value="1"/>
</dbReference>
<dbReference type="InterPro" id="IPR001733">
    <property type="entry name" value="Peptidase_S26B"/>
</dbReference>
<dbReference type="PANTHER" id="PTHR10806:SF6">
    <property type="entry name" value="SIGNAL PEPTIDASE COMPLEX CATALYTIC SUBUNIT SEC11"/>
    <property type="match status" value="1"/>
</dbReference>
<dbReference type="Proteomes" id="UP001596434">
    <property type="component" value="Unassembled WGS sequence"/>
</dbReference>
<evidence type="ECO:0000256" key="2">
    <source>
        <dbReference type="ARBA" id="ARBA00022692"/>
    </source>
</evidence>
<reference evidence="7 8" key="1">
    <citation type="journal article" date="2019" name="Int. J. Syst. Evol. Microbiol.">
        <title>The Global Catalogue of Microorganisms (GCM) 10K type strain sequencing project: providing services to taxonomists for standard genome sequencing and annotation.</title>
        <authorList>
            <consortium name="The Broad Institute Genomics Platform"/>
            <consortium name="The Broad Institute Genome Sequencing Center for Infectious Disease"/>
            <person name="Wu L."/>
            <person name="Ma J."/>
        </authorList>
    </citation>
    <scope>NUCLEOTIDE SEQUENCE [LARGE SCALE GENOMIC DNA]</scope>
    <source>
        <strain evidence="7 8">GX21</strain>
    </source>
</reference>
<evidence type="ECO:0000313" key="7">
    <source>
        <dbReference type="EMBL" id="MFC7256130.1"/>
    </source>
</evidence>
<sequence length="404" mass="40927">MNLTTHPRSRTVGRALLAVGLLALIAPFVVYAVPGTVGAEASYIVLTASMTPAIAPGDVVIVDDVPARLVEVDDVIVFEQQAGATVPVTHRVIDIERAADGTPSFATKGDANEDADLTPVTPDRLVGRVLFTIPLIGHVIQFVDTPTGFVALVVLPLGLLIASEVADLLRSGRTPEPAVSEVDGDDGDGDGVTVPPASGRADTSSTGGTPDDRLTFTPADLTLSSAVLGIFAVYAGYAAYTRPSGVTVGIAVAVGAGFALVVGLRSFVPPAPVVADDGPPVTAPEVSVDPGTTAGPSVVVGTPADLGRIADAVGRPLLRADADRYVVFDGTVTYSCTIPAAAEETPDVVATATDDGTTDGTDVEDRTVDAGTEGPVYGPTPPAAPTPTEDEPARALTPDGGDRP</sequence>
<proteinExistence type="predicted"/>
<dbReference type="InterPro" id="IPR036286">
    <property type="entry name" value="LexA/Signal_pep-like_sf"/>
</dbReference>
<dbReference type="AlphaFoldDB" id="A0ABD6A0N9"/>
<gene>
    <name evidence="7" type="ORF">ACFQKE_12635</name>
</gene>
<dbReference type="GO" id="GO:0009003">
    <property type="term" value="F:signal peptidase activity"/>
    <property type="evidence" value="ECO:0007669"/>
    <property type="project" value="UniProtKB-EC"/>
</dbReference>
<feature type="transmembrane region" description="Helical" evidence="6">
    <location>
        <begin position="149"/>
        <end position="169"/>
    </location>
</feature>
<keyword evidence="7" id="KW-0378">Hydrolase</keyword>
<dbReference type="EMBL" id="JBHTAT010000001">
    <property type="protein sequence ID" value="MFC7256130.1"/>
    <property type="molecule type" value="Genomic_DNA"/>
</dbReference>